<gene>
    <name evidence="1" type="ORF">GCM10009862_19050</name>
</gene>
<keyword evidence="2" id="KW-1185">Reference proteome</keyword>
<dbReference type="SUPFAM" id="SSF117125">
    <property type="entry name" value="Putative glucosidase YicI, C-terminal domain"/>
    <property type="match status" value="1"/>
</dbReference>
<evidence type="ECO:0000313" key="2">
    <source>
        <dbReference type="Proteomes" id="UP001500274"/>
    </source>
</evidence>
<reference evidence="1 2" key="1">
    <citation type="journal article" date="2019" name="Int. J. Syst. Evol. Microbiol.">
        <title>The Global Catalogue of Microorganisms (GCM) 10K type strain sequencing project: providing services to taxonomists for standard genome sequencing and annotation.</title>
        <authorList>
            <consortium name="The Broad Institute Genomics Platform"/>
            <consortium name="The Broad Institute Genome Sequencing Center for Infectious Disease"/>
            <person name="Wu L."/>
            <person name="Ma J."/>
        </authorList>
    </citation>
    <scope>NUCLEOTIDE SEQUENCE [LARGE SCALE GENOMIC DNA]</scope>
    <source>
        <strain evidence="1 2">JCM 16365</strain>
    </source>
</reference>
<accession>A0ABN3PHY9</accession>
<dbReference type="Gene3D" id="2.60.40.1180">
    <property type="entry name" value="Golgi alpha-mannosidase II"/>
    <property type="match status" value="1"/>
</dbReference>
<protein>
    <submittedName>
        <fullName evidence="1">Uncharacterized protein</fullName>
    </submittedName>
</protein>
<dbReference type="Proteomes" id="UP001500274">
    <property type="component" value="Unassembled WGS sequence"/>
</dbReference>
<sequence length="82" mass="9041">MTGERAVGAWHREHHGVDSLPLYVRPGAVLPWGARDDRPDYDYLEGLTLRVFPGGEGIAEVIVTTPDGRSETLRADLAEVTR</sequence>
<dbReference type="InterPro" id="IPR013780">
    <property type="entry name" value="Glyco_hydro_b"/>
</dbReference>
<evidence type="ECO:0000313" key="1">
    <source>
        <dbReference type="EMBL" id="GAA2580008.1"/>
    </source>
</evidence>
<comment type="caution">
    <text evidence="1">The sequence shown here is derived from an EMBL/GenBank/DDBJ whole genome shotgun (WGS) entry which is preliminary data.</text>
</comment>
<organism evidence="1 2">
    <name type="scientific">Microbacterium binotii</name>
    <dbReference type="NCBI Taxonomy" id="462710"/>
    <lineage>
        <taxon>Bacteria</taxon>
        <taxon>Bacillati</taxon>
        <taxon>Actinomycetota</taxon>
        <taxon>Actinomycetes</taxon>
        <taxon>Micrococcales</taxon>
        <taxon>Microbacteriaceae</taxon>
        <taxon>Microbacterium</taxon>
    </lineage>
</organism>
<proteinExistence type="predicted"/>
<name>A0ABN3PHY9_9MICO</name>
<dbReference type="EMBL" id="BAAARI010000012">
    <property type="protein sequence ID" value="GAA2580008.1"/>
    <property type="molecule type" value="Genomic_DNA"/>
</dbReference>